<dbReference type="Proteomes" id="UP000253345">
    <property type="component" value="Unassembled WGS sequence"/>
</dbReference>
<dbReference type="RefSeq" id="WP_114347939.1">
    <property type="nucleotide sequence ID" value="NZ_QPJL01000002.1"/>
</dbReference>
<comment type="caution">
    <text evidence="2">The sequence shown here is derived from an EMBL/GenBank/DDBJ whole genome shotgun (WGS) entry which is preliminary data.</text>
</comment>
<protein>
    <submittedName>
        <fullName evidence="2">Uncharacterized protein</fullName>
    </submittedName>
</protein>
<feature type="region of interest" description="Disordered" evidence="1">
    <location>
        <begin position="1"/>
        <end position="62"/>
    </location>
</feature>
<sequence>MSKHISDQPRSQAHLRLREFTRQERESGTHPAIEALRSRPQNRDGDNRKTAEYLRIDRGQRA</sequence>
<dbReference type="AlphaFoldDB" id="A0A368Z6W6"/>
<dbReference type="EMBL" id="QPJL01000002">
    <property type="protein sequence ID" value="RCW88205.1"/>
    <property type="molecule type" value="Genomic_DNA"/>
</dbReference>
<reference evidence="2 3" key="1">
    <citation type="submission" date="2018-07" db="EMBL/GenBank/DDBJ databases">
        <title>Genomic Encyclopedia of Type Strains, Phase III (KMG-III): the genomes of soil and plant-associated and newly described type strains.</title>
        <authorList>
            <person name="Whitman W."/>
        </authorList>
    </citation>
    <scope>NUCLEOTIDE SEQUENCE [LARGE SCALE GENOMIC DNA]</scope>
    <source>
        <strain evidence="2 3">CECT 8525</strain>
    </source>
</reference>
<feature type="compositionally biased region" description="Basic and acidic residues" evidence="1">
    <location>
        <begin position="41"/>
        <end position="62"/>
    </location>
</feature>
<proteinExistence type="predicted"/>
<dbReference type="OrthoDB" id="7874235at2"/>
<accession>A0A368Z6W6</accession>
<keyword evidence="3" id="KW-1185">Reference proteome</keyword>
<feature type="compositionally biased region" description="Basic and acidic residues" evidence="1">
    <location>
        <begin position="16"/>
        <end position="28"/>
    </location>
</feature>
<organism evidence="2 3">
    <name type="scientific">Paracoccus lutimaris</name>
    <dbReference type="NCBI Taxonomy" id="1490030"/>
    <lineage>
        <taxon>Bacteria</taxon>
        <taxon>Pseudomonadati</taxon>
        <taxon>Pseudomonadota</taxon>
        <taxon>Alphaproteobacteria</taxon>
        <taxon>Rhodobacterales</taxon>
        <taxon>Paracoccaceae</taxon>
        <taxon>Paracoccus</taxon>
    </lineage>
</organism>
<evidence type="ECO:0000256" key="1">
    <source>
        <dbReference type="SAM" id="MobiDB-lite"/>
    </source>
</evidence>
<name>A0A368Z6W6_9RHOB</name>
<evidence type="ECO:0000313" key="2">
    <source>
        <dbReference type="EMBL" id="RCW88205.1"/>
    </source>
</evidence>
<evidence type="ECO:0000313" key="3">
    <source>
        <dbReference type="Proteomes" id="UP000253345"/>
    </source>
</evidence>
<gene>
    <name evidence="2" type="ORF">DFP89_102135</name>
</gene>